<keyword evidence="4" id="KW-0408">Iron</keyword>
<comment type="caution">
    <text evidence="9">The sequence shown here is derived from an EMBL/GenBank/DDBJ whole genome shotgun (WGS) entry which is preliminary data.</text>
</comment>
<protein>
    <recommendedName>
        <fullName evidence="7">Biotin synthase auxiliary protein</fullName>
    </recommendedName>
</protein>
<evidence type="ECO:0000256" key="3">
    <source>
        <dbReference type="ARBA" id="ARBA00022756"/>
    </source>
</evidence>
<reference evidence="9 10" key="1">
    <citation type="journal article" date="2019" name="Int. J. Syst. Evol. Microbiol.">
        <title>The Global Catalogue of Microorganisms (GCM) 10K type strain sequencing project: providing services to taxonomists for standard genome sequencing and annotation.</title>
        <authorList>
            <consortium name="The Broad Institute Genomics Platform"/>
            <consortium name="The Broad Institute Genome Sequencing Center for Infectious Disease"/>
            <person name="Wu L."/>
            <person name="Ma J."/>
        </authorList>
    </citation>
    <scope>NUCLEOTIDE SEQUENCE [LARGE SCALE GENOMIC DNA]</scope>
    <source>
        <strain evidence="9 10">JCM 16014</strain>
    </source>
</reference>
<accession>A0ABN2V718</accession>
<dbReference type="RefSeq" id="WP_425559373.1">
    <property type="nucleotide sequence ID" value="NZ_BAAAQN010000058.1"/>
</dbReference>
<comment type="function">
    <text evidence="5">Required for the activity of the biotin synthase BioB.</text>
</comment>
<comment type="similarity">
    <text evidence="6">Belongs to the BsaP family.</text>
</comment>
<keyword evidence="3" id="KW-0093">Biotin biosynthesis</keyword>
<evidence type="ECO:0000256" key="5">
    <source>
        <dbReference type="ARBA" id="ARBA00093761"/>
    </source>
</evidence>
<keyword evidence="10" id="KW-1185">Reference proteome</keyword>
<name>A0ABN2V718_9ACTN</name>
<evidence type="ECO:0000256" key="7">
    <source>
        <dbReference type="ARBA" id="ARBA00093796"/>
    </source>
</evidence>
<dbReference type="EMBL" id="BAAAQN010000058">
    <property type="protein sequence ID" value="GAA2054076.1"/>
    <property type="molecule type" value="Genomic_DNA"/>
</dbReference>
<dbReference type="InterPro" id="IPR058605">
    <property type="entry name" value="BsaP_C"/>
</dbReference>
<dbReference type="Pfam" id="PF26519">
    <property type="entry name" value="BsaP"/>
    <property type="match status" value="1"/>
</dbReference>
<evidence type="ECO:0000256" key="1">
    <source>
        <dbReference type="ARBA" id="ARBA00001915"/>
    </source>
</evidence>
<keyword evidence="2" id="KW-0479">Metal-binding</keyword>
<feature type="domain" description="Biotin synthase auxiliary protein C-terminal" evidence="8">
    <location>
        <begin position="69"/>
        <end position="89"/>
    </location>
</feature>
<evidence type="ECO:0000256" key="6">
    <source>
        <dbReference type="ARBA" id="ARBA00093780"/>
    </source>
</evidence>
<dbReference type="Proteomes" id="UP001500751">
    <property type="component" value="Unassembled WGS sequence"/>
</dbReference>
<evidence type="ECO:0000313" key="9">
    <source>
        <dbReference type="EMBL" id="GAA2054076.1"/>
    </source>
</evidence>
<evidence type="ECO:0000259" key="8">
    <source>
        <dbReference type="Pfam" id="PF26519"/>
    </source>
</evidence>
<evidence type="ECO:0000313" key="10">
    <source>
        <dbReference type="Proteomes" id="UP001500751"/>
    </source>
</evidence>
<gene>
    <name evidence="9" type="ORF">GCM10009839_72640</name>
</gene>
<sequence length="90" mass="9599">MPCHLFGGTDGPAGSRAGDWRRKTGAGYLACMEFCGQCGEPATAAGHERCAARAELEPPRYCGQCRRRMVVQIVPTGWAARCVEHGTTTG</sequence>
<evidence type="ECO:0000256" key="2">
    <source>
        <dbReference type="ARBA" id="ARBA00022723"/>
    </source>
</evidence>
<proteinExistence type="inferred from homology"/>
<organism evidence="9 10">
    <name type="scientific">Catenulispora yoronensis</name>
    <dbReference type="NCBI Taxonomy" id="450799"/>
    <lineage>
        <taxon>Bacteria</taxon>
        <taxon>Bacillati</taxon>
        <taxon>Actinomycetota</taxon>
        <taxon>Actinomycetes</taxon>
        <taxon>Catenulisporales</taxon>
        <taxon>Catenulisporaceae</taxon>
        <taxon>Catenulispora</taxon>
    </lineage>
</organism>
<comment type="cofactor">
    <cofactor evidence="1">
        <name>iron-sulfur cluster</name>
        <dbReference type="ChEBI" id="CHEBI:30408"/>
    </cofactor>
</comment>
<evidence type="ECO:0000256" key="4">
    <source>
        <dbReference type="ARBA" id="ARBA00023004"/>
    </source>
</evidence>